<dbReference type="PANTHER" id="PTHR33091:SF83">
    <property type="entry name" value="SERINE PROTEASE INHIBITOR, POTATO INHIBITOR I-TYPE FAMILY PROTEIN-RELATED"/>
    <property type="match status" value="1"/>
</dbReference>
<keyword evidence="2" id="KW-0646">Protease inhibitor</keyword>
<dbReference type="InterPro" id="IPR000864">
    <property type="entry name" value="Prot_inh_pot1"/>
</dbReference>
<dbReference type="GO" id="GO:0004867">
    <property type="term" value="F:serine-type endopeptidase inhibitor activity"/>
    <property type="evidence" value="ECO:0007669"/>
    <property type="project" value="UniProtKB-KW"/>
</dbReference>
<keyword evidence="5" id="KW-1185">Reference proteome</keyword>
<dbReference type="PANTHER" id="PTHR33091">
    <property type="entry name" value="PROTEIN, PUTATIVE, EXPRESSED-RELATED"/>
    <property type="match status" value="1"/>
</dbReference>
<protein>
    <submittedName>
        <fullName evidence="4">Uncharacterized protein</fullName>
    </submittedName>
</protein>
<proteinExistence type="inferred from homology"/>
<dbReference type="OrthoDB" id="10013825at2759"/>
<name>A0A835N5X0_9ROSI</name>
<dbReference type="AlphaFoldDB" id="A0A835N5X0"/>
<comment type="similarity">
    <text evidence="1">Belongs to the protease inhibitor I13 (potato type I serine protease inhibitor) family.</text>
</comment>
<evidence type="ECO:0000313" key="5">
    <source>
        <dbReference type="Proteomes" id="UP000657918"/>
    </source>
</evidence>
<dbReference type="Gene3D" id="3.30.10.10">
    <property type="entry name" value="Trypsin Inhibitor V, subunit A"/>
    <property type="match status" value="1"/>
</dbReference>
<comment type="caution">
    <text evidence="4">The sequence shown here is derived from an EMBL/GenBank/DDBJ whole genome shotgun (WGS) entry which is preliminary data.</text>
</comment>
<sequence length="70" mass="7769">MASQCPGKNSWPELVRANGEVAAATVERENIYVDAVVLREGTPVTKDFRCNRVRVWVDEQGVVTRVPQIG</sequence>
<dbReference type="GO" id="GO:0009611">
    <property type="term" value="P:response to wounding"/>
    <property type="evidence" value="ECO:0007669"/>
    <property type="project" value="InterPro"/>
</dbReference>
<keyword evidence="3" id="KW-0722">Serine protease inhibitor</keyword>
<reference evidence="4 5" key="1">
    <citation type="submission" date="2020-10" db="EMBL/GenBank/DDBJ databases">
        <title>Plant Genome Project.</title>
        <authorList>
            <person name="Zhang R.-G."/>
        </authorList>
    </citation>
    <scope>NUCLEOTIDE SEQUENCE [LARGE SCALE GENOMIC DNA]</scope>
    <source>
        <strain evidence="4">FAFU-HL-1</strain>
        <tissue evidence="4">Leaf</tissue>
    </source>
</reference>
<dbReference type="EMBL" id="JADGMS010000002">
    <property type="protein sequence ID" value="KAF9686876.1"/>
    <property type="molecule type" value="Genomic_DNA"/>
</dbReference>
<accession>A0A835N5X0</accession>
<organism evidence="4 5">
    <name type="scientific">Salix dunnii</name>
    <dbReference type="NCBI Taxonomy" id="1413687"/>
    <lineage>
        <taxon>Eukaryota</taxon>
        <taxon>Viridiplantae</taxon>
        <taxon>Streptophyta</taxon>
        <taxon>Embryophyta</taxon>
        <taxon>Tracheophyta</taxon>
        <taxon>Spermatophyta</taxon>
        <taxon>Magnoliopsida</taxon>
        <taxon>eudicotyledons</taxon>
        <taxon>Gunneridae</taxon>
        <taxon>Pentapetalae</taxon>
        <taxon>rosids</taxon>
        <taxon>fabids</taxon>
        <taxon>Malpighiales</taxon>
        <taxon>Salicaceae</taxon>
        <taxon>Saliceae</taxon>
        <taxon>Salix</taxon>
    </lineage>
</organism>
<dbReference type="Pfam" id="PF00280">
    <property type="entry name" value="potato_inhibit"/>
    <property type="match status" value="1"/>
</dbReference>
<gene>
    <name evidence="4" type="ORF">SADUNF_Sadunf02G0035300</name>
</gene>
<dbReference type="PRINTS" id="PR00292">
    <property type="entry name" value="POTATOINHBTR"/>
</dbReference>
<evidence type="ECO:0000313" key="4">
    <source>
        <dbReference type="EMBL" id="KAF9686876.1"/>
    </source>
</evidence>
<evidence type="ECO:0000256" key="2">
    <source>
        <dbReference type="ARBA" id="ARBA00022690"/>
    </source>
</evidence>
<evidence type="ECO:0000256" key="1">
    <source>
        <dbReference type="ARBA" id="ARBA00008210"/>
    </source>
</evidence>
<dbReference type="SUPFAM" id="SSF54654">
    <property type="entry name" value="CI-2 family of serine protease inhibitors"/>
    <property type="match status" value="1"/>
</dbReference>
<dbReference type="InterPro" id="IPR036354">
    <property type="entry name" value="Prot_inh_pot1_sf"/>
</dbReference>
<evidence type="ECO:0000256" key="3">
    <source>
        <dbReference type="ARBA" id="ARBA00022900"/>
    </source>
</evidence>
<dbReference type="Proteomes" id="UP000657918">
    <property type="component" value="Unassembled WGS sequence"/>
</dbReference>